<reference evidence="1" key="1">
    <citation type="journal article" date="2014" name="Front. Microbiol.">
        <title>High frequency of phylogenetically diverse reductive dehalogenase-homologous genes in deep subseafloor sedimentary metagenomes.</title>
        <authorList>
            <person name="Kawai M."/>
            <person name="Futagami T."/>
            <person name="Toyoda A."/>
            <person name="Takaki Y."/>
            <person name="Nishi S."/>
            <person name="Hori S."/>
            <person name="Arai W."/>
            <person name="Tsubouchi T."/>
            <person name="Morono Y."/>
            <person name="Uchiyama I."/>
            <person name="Ito T."/>
            <person name="Fujiyama A."/>
            <person name="Inagaki F."/>
            <person name="Takami H."/>
        </authorList>
    </citation>
    <scope>NUCLEOTIDE SEQUENCE</scope>
    <source>
        <strain evidence="1">Expedition CK06-06</strain>
    </source>
</reference>
<dbReference type="AlphaFoldDB" id="X0WCP5"/>
<gene>
    <name evidence="1" type="ORF">S01H1_71378</name>
</gene>
<dbReference type="PANTHER" id="PTHR34389">
    <property type="entry name" value="L-RHAMNOSE MUTAROTASE"/>
    <property type="match status" value="1"/>
</dbReference>
<name>X0WCP5_9ZZZZ</name>
<dbReference type="Gene3D" id="3.30.70.100">
    <property type="match status" value="1"/>
</dbReference>
<dbReference type="GO" id="GO:0016857">
    <property type="term" value="F:racemase and epimerase activity, acting on carbohydrates and derivatives"/>
    <property type="evidence" value="ECO:0007669"/>
    <property type="project" value="InterPro"/>
</dbReference>
<evidence type="ECO:0008006" key="2">
    <source>
        <dbReference type="Google" id="ProtNLM"/>
    </source>
</evidence>
<protein>
    <recommendedName>
        <fullName evidence="2">L-rhamnose mutarotase</fullName>
    </recommendedName>
</protein>
<sequence length="135" mass="15657">MTKASKLGLMVMLIAVALIVNGCRQKKVKRVGMVIGIRPAKIAEYKELHADSNPGVRDLLNKYHMHNFSIFLHRIEGRWYEFGYYEYTGDDFEGDMAKLAAEPRNTEWLKLCDPMQIPLKGEKSWAVMEQLFYNK</sequence>
<dbReference type="EMBL" id="BARS01047526">
    <property type="protein sequence ID" value="GAG28410.1"/>
    <property type="molecule type" value="Genomic_DNA"/>
</dbReference>
<proteinExistence type="predicted"/>
<dbReference type="SUPFAM" id="SSF54909">
    <property type="entry name" value="Dimeric alpha+beta barrel"/>
    <property type="match status" value="1"/>
</dbReference>
<accession>X0WCP5</accession>
<dbReference type="PANTHER" id="PTHR34389:SF2">
    <property type="entry name" value="L-RHAMNOSE MUTAROTASE"/>
    <property type="match status" value="1"/>
</dbReference>
<evidence type="ECO:0000313" key="1">
    <source>
        <dbReference type="EMBL" id="GAG28410.1"/>
    </source>
</evidence>
<dbReference type="InterPro" id="IPR011008">
    <property type="entry name" value="Dimeric_a/b-barrel"/>
</dbReference>
<organism evidence="1">
    <name type="scientific">marine sediment metagenome</name>
    <dbReference type="NCBI Taxonomy" id="412755"/>
    <lineage>
        <taxon>unclassified sequences</taxon>
        <taxon>metagenomes</taxon>
        <taxon>ecological metagenomes</taxon>
    </lineage>
</organism>
<comment type="caution">
    <text evidence="1">The sequence shown here is derived from an EMBL/GenBank/DDBJ whole genome shotgun (WGS) entry which is preliminary data.</text>
</comment>
<dbReference type="InterPro" id="IPR008000">
    <property type="entry name" value="Rham/fucose_mutarotase"/>
</dbReference>
<dbReference type="Pfam" id="PF05336">
    <property type="entry name" value="rhaM"/>
    <property type="match status" value="1"/>
</dbReference>